<dbReference type="Gene3D" id="2.20.140.10">
    <property type="entry name" value="WGR domain"/>
    <property type="match status" value="1"/>
</dbReference>
<dbReference type="Proteomes" id="UP000252706">
    <property type="component" value="Unassembled WGS sequence"/>
</dbReference>
<dbReference type="InterPro" id="IPR008893">
    <property type="entry name" value="WGR_domain"/>
</dbReference>
<proteinExistence type="predicted"/>
<reference evidence="2 3" key="1">
    <citation type="submission" date="2018-07" db="EMBL/GenBank/DDBJ databases">
        <title>Modular assembly of carbohydrate-degrading microbial communities in the ocean.</title>
        <authorList>
            <person name="Enke T.N."/>
            <person name="Datta M.S."/>
            <person name="Schwartzman J.A."/>
            <person name="Cermak N."/>
            <person name="Schmitz D.A."/>
            <person name="Barrere J."/>
            <person name="Cordero O.X."/>
        </authorList>
    </citation>
    <scope>NUCLEOTIDE SEQUENCE [LARGE SCALE GENOMIC DNA]</scope>
    <source>
        <strain evidence="2 3">C3M10</strain>
    </source>
</reference>
<dbReference type="PROSITE" id="PS51977">
    <property type="entry name" value="WGR"/>
    <property type="match status" value="1"/>
</dbReference>
<dbReference type="SMART" id="SM00773">
    <property type="entry name" value="WGR"/>
    <property type="match status" value="1"/>
</dbReference>
<dbReference type="CDD" id="cd07996">
    <property type="entry name" value="WGR_MMR_like"/>
    <property type="match status" value="1"/>
</dbReference>
<dbReference type="SUPFAM" id="SSF142921">
    <property type="entry name" value="WGR domain-like"/>
    <property type="match status" value="1"/>
</dbReference>
<comment type="caution">
    <text evidence="2">The sequence shown here is derived from an EMBL/GenBank/DDBJ whole genome shotgun (WGS) entry which is preliminary data.</text>
</comment>
<dbReference type="OrthoDB" id="5801306at2"/>
<protein>
    <submittedName>
        <fullName evidence="2">Polymerase</fullName>
    </submittedName>
</protein>
<accession>A0A366XAY9</accession>
<dbReference type="EMBL" id="QOCE01000011">
    <property type="protein sequence ID" value="RBW60664.1"/>
    <property type="molecule type" value="Genomic_DNA"/>
</dbReference>
<dbReference type="Pfam" id="PF05406">
    <property type="entry name" value="WGR"/>
    <property type="match status" value="1"/>
</dbReference>
<organism evidence="2 3">
    <name type="scientific">Phaeobacter gallaeciensis</name>
    <dbReference type="NCBI Taxonomy" id="60890"/>
    <lineage>
        <taxon>Bacteria</taxon>
        <taxon>Pseudomonadati</taxon>
        <taxon>Pseudomonadota</taxon>
        <taxon>Alphaproteobacteria</taxon>
        <taxon>Rhodobacterales</taxon>
        <taxon>Roseobacteraceae</taxon>
        <taxon>Phaeobacter</taxon>
    </lineage>
</organism>
<evidence type="ECO:0000313" key="2">
    <source>
        <dbReference type="EMBL" id="RBW60664.1"/>
    </source>
</evidence>
<name>A0A366XAY9_9RHOB</name>
<dbReference type="InterPro" id="IPR049809">
    <property type="entry name" value="YehF/YfeS-like_WGR"/>
</dbReference>
<sequence>MYLERHEPDQNMHRFYVTDVYRDMLGAWIFLRRWGRVGAREGQSRTVSFETQHEAKQAETTVCKAKAKRGYQRLSLWARGEQSSFALEIIEP</sequence>
<gene>
    <name evidence="2" type="ORF">DS909_04395</name>
</gene>
<evidence type="ECO:0000259" key="1">
    <source>
        <dbReference type="PROSITE" id="PS51977"/>
    </source>
</evidence>
<dbReference type="AlphaFoldDB" id="A0A366XAY9"/>
<dbReference type="RefSeq" id="WP_113822214.1">
    <property type="nucleotide sequence ID" value="NZ_QOCE01000011.1"/>
</dbReference>
<dbReference type="InterPro" id="IPR036930">
    <property type="entry name" value="WGR_dom_sf"/>
</dbReference>
<feature type="domain" description="WGR" evidence="1">
    <location>
        <begin position="1"/>
        <end position="85"/>
    </location>
</feature>
<evidence type="ECO:0000313" key="3">
    <source>
        <dbReference type="Proteomes" id="UP000252706"/>
    </source>
</evidence>